<keyword evidence="10" id="KW-0677">Repeat</keyword>
<evidence type="ECO:0000256" key="4">
    <source>
        <dbReference type="ARBA" id="ARBA00016608"/>
    </source>
</evidence>
<dbReference type="PANTHER" id="PTHR45113">
    <property type="entry name" value="JUNCTIONAL ADHESION MOLECULE A"/>
    <property type="match status" value="1"/>
</dbReference>
<dbReference type="InterPro" id="IPR003598">
    <property type="entry name" value="Ig_sub2"/>
</dbReference>
<dbReference type="GO" id="GO:0050892">
    <property type="term" value="P:intestinal absorption"/>
    <property type="evidence" value="ECO:0007669"/>
    <property type="project" value="TreeGrafter"/>
</dbReference>
<proteinExistence type="inferred from homology"/>
<reference evidence="23" key="1">
    <citation type="submission" date="2025-08" db="UniProtKB">
        <authorList>
            <consortium name="Ensembl"/>
        </authorList>
    </citation>
    <scope>IDENTIFICATION</scope>
</reference>
<evidence type="ECO:0000256" key="18">
    <source>
        <dbReference type="ARBA" id="ARBA00046718"/>
    </source>
</evidence>
<keyword evidence="16" id="KW-0393">Immunoglobulin domain</keyword>
<evidence type="ECO:0000259" key="22">
    <source>
        <dbReference type="PROSITE" id="PS50835"/>
    </source>
</evidence>
<dbReference type="Gene3D" id="2.60.40.10">
    <property type="entry name" value="Immunoglobulins"/>
    <property type="match status" value="2"/>
</dbReference>
<dbReference type="SUPFAM" id="SSF48726">
    <property type="entry name" value="Immunoglobulin"/>
    <property type="match status" value="2"/>
</dbReference>
<dbReference type="Pfam" id="PF13927">
    <property type="entry name" value="Ig_3"/>
    <property type="match status" value="2"/>
</dbReference>
<evidence type="ECO:0000256" key="11">
    <source>
        <dbReference type="ARBA" id="ARBA00022949"/>
    </source>
</evidence>
<evidence type="ECO:0000256" key="8">
    <source>
        <dbReference type="ARBA" id="ARBA00022692"/>
    </source>
</evidence>
<keyword evidence="12 20" id="KW-1133">Transmembrane helix</keyword>
<dbReference type="SMART" id="SM00409">
    <property type="entry name" value="IG"/>
    <property type="match status" value="2"/>
</dbReference>
<dbReference type="InterPro" id="IPR013783">
    <property type="entry name" value="Ig-like_fold"/>
</dbReference>
<evidence type="ECO:0000313" key="23">
    <source>
        <dbReference type="Ensembl" id="ENSNMLP00000005257.1"/>
    </source>
</evidence>
<evidence type="ECO:0000256" key="6">
    <source>
        <dbReference type="ARBA" id="ARBA00022475"/>
    </source>
</evidence>
<evidence type="ECO:0000256" key="1">
    <source>
        <dbReference type="ARBA" id="ARBA00004251"/>
    </source>
</evidence>
<name>A0A8C6SG12_9GOBI</name>
<comment type="subunit">
    <text evidence="18">Interacts with the ninth PDZ domain of MPDZ. Interacts with the first PDZ domain of PARD3. The association between PARD3 and PARD6B probably disrupts this interaction. Interacts with ITGAL (via I-domain). Interacts with CD151.</text>
</comment>
<dbReference type="Proteomes" id="UP000694523">
    <property type="component" value="Unplaced"/>
</dbReference>
<dbReference type="InterPro" id="IPR003599">
    <property type="entry name" value="Ig_sub"/>
</dbReference>
<dbReference type="GO" id="GO:0090559">
    <property type="term" value="P:regulation of membrane permeability"/>
    <property type="evidence" value="ECO:0007669"/>
    <property type="project" value="TreeGrafter"/>
</dbReference>
<dbReference type="GO" id="GO:0005886">
    <property type="term" value="C:plasma membrane"/>
    <property type="evidence" value="ECO:0007669"/>
    <property type="project" value="UniProtKB-SubCell"/>
</dbReference>
<evidence type="ECO:0000256" key="20">
    <source>
        <dbReference type="SAM" id="Phobius"/>
    </source>
</evidence>
<evidence type="ECO:0000313" key="24">
    <source>
        <dbReference type="Proteomes" id="UP000694523"/>
    </source>
</evidence>
<dbReference type="FunFam" id="2.60.40.10:FF:000342">
    <property type="entry name" value="Junctional adhesion molecule A"/>
    <property type="match status" value="1"/>
</dbReference>
<feature type="signal peptide" evidence="21">
    <location>
        <begin position="1"/>
        <end position="22"/>
    </location>
</feature>
<keyword evidence="15" id="KW-0325">Glycoprotein</keyword>
<protein>
    <recommendedName>
        <fullName evidence="4">Junctional adhesion molecule A</fullName>
    </recommendedName>
    <alternativeName>
        <fullName evidence="17">Junctional adhesion molecule 1</fullName>
    </alternativeName>
</protein>
<keyword evidence="14" id="KW-1015">Disulfide bond</keyword>
<dbReference type="InterPro" id="IPR036179">
    <property type="entry name" value="Ig-like_dom_sf"/>
</dbReference>
<evidence type="ECO:0000256" key="21">
    <source>
        <dbReference type="SAM" id="SignalP"/>
    </source>
</evidence>
<keyword evidence="8 20" id="KW-0812">Transmembrane</keyword>
<evidence type="ECO:0000256" key="9">
    <source>
        <dbReference type="ARBA" id="ARBA00022729"/>
    </source>
</evidence>
<feature type="region of interest" description="Disordered" evidence="19">
    <location>
        <begin position="278"/>
        <end position="298"/>
    </location>
</feature>
<keyword evidence="11" id="KW-0965">Cell junction</keyword>
<feature type="transmembrane region" description="Helical" evidence="20">
    <location>
        <begin position="234"/>
        <end position="256"/>
    </location>
</feature>
<evidence type="ECO:0000256" key="19">
    <source>
        <dbReference type="SAM" id="MobiDB-lite"/>
    </source>
</evidence>
<evidence type="ECO:0000256" key="15">
    <source>
        <dbReference type="ARBA" id="ARBA00023180"/>
    </source>
</evidence>
<dbReference type="SMART" id="SM00408">
    <property type="entry name" value="IGc2"/>
    <property type="match status" value="2"/>
</dbReference>
<keyword evidence="5" id="KW-0796">Tight junction</keyword>
<dbReference type="PANTHER" id="PTHR45113:SF1">
    <property type="entry name" value="JUNCTIONAL ADHESION MOLECULE A"/>
    <property type="match status" value="1"/>
</dbReference>
<keyword evidence="6" id="KW-1003">Cell membrane</keyword>
<dbReference type="GO" id="GO:0005923">
    <property type="term" value="C:bicellular tight junction"/>
    <property type="evidence" value="ECO:0007669"/>
    <property type="project" value="UniProtKB-SubCell"/>
</dbReference>
<evidence type="ECO:0000256" key="2">
    <source>
        <dbReference type="ARBA" id="ARBA00004435"/>
    </source>
</evidence>
<evidence type="ECO:0000256" key="3">
    <source>
        <dbReference type="ARBA" id="ARBA00008637"/>
    </source>
</evidence>
<evidence type="ECO:0000256" key="16">
    <source>
        <dbReference type="ARBA" id="ARBA00023319"/>
    </source>
</evidence>
<dbReference type="InterPro" id="IPR042456">
    <property type="entry name" value="F11R"/>
</dbReference>
<accession>A0A8C6SG12</accession>
<keyword evidence="13 20" id="KW-0472">Membrane</keyword>
<comment type="subcellular location">
    <subcellularLocation>
        <location evidence="2">Cell junction</location>
        <location evidence="2">Tight junction</location>
    </subcellularLocation>
    <subcellularLocation>
        <location evidence="1">Cell membrane</location>
        <topology evidence="1">Single-pass type I membrane protein</topology>
    </subcellularLocation>
</comment>
<keyword evidence="9 21" id="KW-0732">Signal</keyword>
<keyword evidence="7" id="KW-0597">Phosphoprotein</keyword>
<evidence type="ECO:0000256" key="17">
    <source>
        <dbReference type="ARBA" id="ARBA00030590"/>
    </source>
</evidence>
<dbReference type="GO" id="GO:0090557">
    <property type="term" value="P:establishment of endothelial intestinal barrier"/>
    <property type="evidence" value="ECO:0007669"/>
    <property type="project" value="TreeGrafter"/>
</dbReference>
<sequence>MFVWWGLVSLALFYYAPTGVSAFSVTTSNKNVQVKENQGVDLTCSFSADFGTDARVEWKFIDLKGSQTYVIFDGKPTDAYTSRVTPYGSNLRFTQVTVKDNGDYDCEVSGKGQFGEVRVTLTVLVPPGLPVCRVPSSVTTGKSALLSCWDNVGSPPPTYKWFKDGVLLPADPQTVAGFKNASYKLNPKTGDLAFANALKADAASYYCVAENSAGPPTQCESAKMEVRDLNTGGIVAGVIIFLLLLALLGFGIWYAYKKGYIPKKTDKQKSNVVYQPPSVYAGEEEDDGDFKQKSSFVV</sequence>
<dbReference type="PROSITE" id="PS50835">
    <property type="entry name" value="IG_LIKE"/>
    <property type="match status" value="2"/>
</dbReference>
<comment type="similarity">
    <text evidence="3">Belongs to the immunoglobulin superfamily.</text>
</comment>
<dbReference type="GO" id="GO:0007155">
    <property type="term" value="P:cell adhesion"/>
    <property type="evidence" value="ECO:0007669"/>
    <property type="project" value="InterPro"/>
</dbReference>
<feature type="domain" description="Ig-like" evidence="22">
    <location>
        <begin position="127"/>
        <end position="225"/>
    </location>
</feature>
<evidence type="ECO:0000256" key="10">
    <source>
        <dbReference type="ARBA" id="ARBA00022737"/>
    </source>
</evidence>
<evidence type="ECO:0000256" key="12">
    <source>
        <dbReference type="ARBA" id="ARBA00022989"/>
    </source>
</evidence>
<evidence type="ECO:0000256" key="7">
    <source>
        <dbReference type="ARBA" id="ARBA00022553"/>
    </source>
</evidence>
<evidence type="ECO:0000256" key="14">
    <source>
        <dbReference type="ARBA" id="ARBA00023157"/>
    </source>
</evidence>
<organism evidence="23 24">
    <name type="scientific">Neogobius melanostomus</name>
    <name type="common">round goby</name>
    <dbReference type="NCBI Taxonomy" id="47308"/>
    <lineage>
        <taxon>Eukaryota</taxon>
        <taxon>Metazoa</taxon>
        <taxon>Chordata</taxon>
        <taxon>Craniata</taxon>
        <taxon>Vertebrata</taxon>
        <taxon>Euteleostomi</taxon>
        <taxon>Actinopterygii</taxon>
        <taxon>Neopterygii</taxon>
        <taxon>Teleostei</taxon>
        <taxon>Neoteleostei</taxon>
        <taxon>Acanthomorphata</taxon>
        <taxon>Gobiaria</taxon>
        <taxon>Gobiiformes</taxon>
        <taxon>Gobioidei</taxon>
        <taxon>Gobiidae</taxon>
        <taxon>Benthophilinae</taxon>
        <taxon>Neogobiini</taxon>
        <taxon>Neogobius</taxon>
    </lineage>
</organism>
<evidence type="ECO:0000256" key="5">
    <source>
        <dbReference type="ARBA" id="ARBA00022427"/>
    </source>
</evidence>
<keyword evidence="24" id="KW-1185">Reference proteome</keyword>
<feature type="chain" id="PRO_5034838346" description="Junctional adhesion molecule A" evidence="21">
    <location>
        <begin position="23"/>
        <end position="298"/>
    </location>
</feature>
<feature type="domain" description="Ig-like" evidence="22">
    <location>
        <begin position="17"/>
        <end position="122"/>
    </location>
</feature>
<dbReference type="Ensembl" id="ENSNMLT00000006042.1">
    <property type="protein sequence ID" value="ENSNMLP00000005257.1"/>
    <property type="gene ID" value="ENSNMLG00000003837.1"/>
</dbReference>
<reference evidence="23" key="2">
    <citation type="submission" date="2025-09" db="UniProtKB">
        <authorList>
            <consortium name="Ensembl"/>
        </authorList>
    </citation>
    <scope>IDENTIFICATION</scope>
</reference>
<dbReference type="InterPro" id="IPR007110">
    <property type="entry name" value="Ig-like_dom"/>
</dbReference>
<dbReference type="AlphaFoldDB" id="A0A8C6SG12"/>
<evidence type="ECO:0000256" key="13">
    <source>
        <dbReference type="ARBA" id="ARBA00023136"/>
    </source>
</evidence>